<organism evidence="1 2">
    <name type="scientific">Ferrimonas gelatinilytica</name>
    <dbReference type="NCBI Taxonomy" id="1255257"/>
    <lineage>
        <taxon>Bacteria</taxon>
        <taxon>Pseudomonadati</taxon>
        <taxon>Pseudomonadota</taxon>
        <taxon>Gammaproteobacteria</taxon>
        <taxon>Alteromonadales</taxon>
        <taxon>Ferrimonadaceae</taxon>
        <taxon>Ferrimonas</taxon>
    </lineage>
</organism>
<dbReference type="Proteomes" id="UP001501600">
    <property type="component" value="Unassembled WGS sequence"/>
</dbReference>
<comment type="caution">
    <text evidence="1">The sequence shown here is derived from an EMBL/GenBank/DDBJ whole genome shotgun (WGS) entry which is preliminary data.</text>
</comment>
<gene>
    <name evidence="1" type="ORF">GCM10025772_14620</name>
</gene>
<dbReference type="Pfam" id="PF12915">
    <property type="entry name" value="DUF3833"/>
    <property type="match status" value="1"/>
</dbReference>
<evidence type="ECO:0000313" key="2">
    <source>
        <dbReference type="Proteomes" id="UP001501600"/>
    </source>
</evidence>
<accession>A0ABP9S1Q4</accession>
<sequence length="197" mass="22301">MRGTQMTQVKRQRETALELPLLQGWRLLLLSLVILPLFACSSHDMSQYQGLTPSLDMRAFFNGPLEATGMVVDRGGQVTRRFTVTMIGRWEGNVGTLDEQFFWDDGEQSERIWTLTDLGDGRLKGEAADVEGFAEGRVSGPVLHWSYDLRLPEDQGGWLIHFDDTMALVTEKELMNVAVMTKWGIEVGRVIISIRRL</sequence>
<protein>
    <submittedName>
        <fullName evidence="1">DUF3833 domain-containing protein</fullName>
    </submittedName>
</protein>
<reference evidence="2" key="1">
    <citation type="journal article" date="2019" name="Int. J. Syst. Evol. Microbiol.">
        <title>The Global Catalogue of Microorganisms (GCM) 10K type strain sequencing project: providing services to taxonomists for standard genome sequencing and annotation.</title>
        <authorList>
            <consortium name="The Broad Institute Genomics Platform"/>
            <consortium name="The Broad Institute Genome Sequencing Center for Infectious Disease"/>
            <person name="Wu L."/>
            <person name="Ma J."/>
        </authorList>
    </citation>
    <scope>NUCLEOTIDE SEQUENCE [LARGE SCALE GENOMIC DNA]</scope>
    <source>
        <strain evidence="2">JCM 18720</strain>
    </source>
</reference>
<evidence type="ECO:0000313" key="1">
    <source>
        <dbReference type="EMBL" id="GAA5190303.1"/>
    </source>
</evidence>
<dbReference type="EMBL" id="BAABLF010000008">
    <property type="protein sequence ID" value="GAA5190303.1"/>
    <property type="molecule type" value="Genomic_DNA"/>
</dbReference>
<proteinExistence type="predicted"/>
<dbReference type="InterPro" id="IPR024409">
    <property type="entry name" value="DUF3833"/>
</dbReference>
<name>A0ABP9S1Q4_9GAMM</name>
<keyword evidence="2" id="KW-1185">Reference proteome</keyword>